<dbReference type="OrthoDB" id="4179406at2759"/>
<sequence length="364" mass="40264">MEFLKNWFERMYGLGHLLSRKVTKISVVVLLVACMVFMAEQYITAALNPVWSIGFIPGSSSKALSQTAGSVQPNFDRLVLVQLQLQTAIEDSVNVAPAAQMLQTVEMTLCDLVGLLKAHDIGYKDDILDQVRALATLQRKAAYSVQCFMSAIRDMVKHLLTIDEHTLLKLQHLESTSTMTVVTKDTLAKLILEGEGLLELMDQDLESASIDELLRMLIRLEETAMVQGTEERQQVLKGVWTVLGGTESQHTSSHVSRWWTRQSIEGQPENSKFNQGLLHNMATCRMQAHNATQSTLKSIRKVAAELKHLPDQTATKLLAGKAANIPLAIHIESIQKGLKGMREMCSSANANVRASTMELADGVP</sequence>
<gene>
    <name evidence="2" type="ORF">CALCODRAFT_479781</name>
</gene>
<name>A0A165J847_9BASI</name>
<dbReference type="AlphaFoldDB" id="A0A165J847"/>
<evidence type="ECO:0000313" key="2">
    <source>
        <dbReference type="EMBL" id="KZT61499.1"/>
    </source>
</evidence>
<keyword evidence="1" id="KW-0472">Membrane</keyword>
<dbReference type="Proteomes" id="UP000076842">
    <property type="component" value="Unassembled WGS sequence"/>
</dbReference>
<dbReference type="STRING" id="1353952.A0A165J847"/>
<feature type="transmembrane region" description="Helical" evidence="1">
    <location>
        <begin position="21"/>
        <end position="39"/>
    </location>
</feature>
<proteinExistence type="predicted"/>
<organism evidence="2 3">
    <name type="scientific">Calocera cornea HHB12733</name>
    <dbReference type="NCBI Taxonomy" id="1353952"/>
    <lineage>
        <taxon>Eukaryota</taxon>
        <taxon>Fungi</taxon>
        <taxon>Dikarya</taxon>
        <taxon>Basidiomycota</taxon>
        <taxon>Agaricomycotina</taxon>
        <taxon>Dacrymycetes</taxon>
        <taxon>Dacrymycetales</taxon>
        <taxon>Dacrymycetaceae</taxon>
        <taxon>Calocera</taxon>
    </lineage>
</organism>
<evidence type="ECO:0000256" key="1">
    <source>
        <dbReference type="SAM" id="Phobius"/>
    </source>
</evidence>
<keyword evidence="1" id="KW-0812">Transmembrane</keyword>
<protein>
    <submittedName>
        <fullName evidence="2">Uncharacterized protein</fullName>
    </submittedName>
</protein>
<reference evidence="2 3" key="1">
    <citation type="journal article" date="2016" name="Mol. Biol. Evol.">
        <title>Comparative Genomics of Early-Diverging Mushroom-Forming Fungi Provides Insights into the Origins of Lignocellulose Decay Capabilities.</title>
        <authorList>
            <person name="Nagy L.G."/>
            <person name="Riley R."/>
            <person name="Tritt A."/>
            <person name="Adam C."/>
            <person name="Daum C."/>
            <person name="Floudas D."/>
            <person name="Sun H."/>
            <person name="Yadav J.S."/>
            <person name="Pangilinan J."/>
            <person name="Larsson K.H."/>
            <person name="Matsuura K."/>
            <person name="Barry K."/>
            <person name="Labutti K."/>
            <person name="Kuo R."/>
            <person name="Ohm R.A."/>
            <person name="Bhattacharya S.S."/>
            <person name="Shirouzu T."/>
            <person name="Yoshinaga Y."/>
            <person name="Martin F.M."/>
            <person name="Grigoriev I.V."/>
            <person name="Hibbett D.S."/>
        </authorList>
    </citation>
    <scope>NUCLEOTIDE SEQUENCE [LARGE SCALE GENOMIC DNA]</scope>
    <source>
        <strain evidence="2 3">HHB12733</strain>
    </source>
</reference>
<keyword evidence="1" id="KW-1133">Transmembrane helix</keyword>
<dbReference type="EMBL" id="KV423922">
    <property type="protein sequence ID" value="KZT61499.1"/>
    <property type="molecule type" value="Genomic_DNA"/>
</dbReference>
<dbReference type="InParanoid" id="A0A165J847"/>
<keyword evidence="3" id="KW-1185">Reference proteome</keyword>
<evidence type="ECO:0000313" key="3">
    <source>
        <dbReference type="Proteomes" id="UP000076842"/>
    </source>
</evidence>
<accession>A0A165J847</accession>